<accession>A0AAN8V582</accession>
<feature type="domain" description="Xylanase inhibitor N-terminal" evidence="2">
    <location>
        <begin position="5"/>
        <end position="62"/>
    </location>
</feature>
<dbReference type="Pfam" id="PF14543">
    <property type="entry name" value="TAXi_N"/>
    <property type="match status" value="1"/>
</dbReference>
<evidence type="ECO:0000256" key="1">
    <source>
        <dbReference type="ARBA" id="ARBA00007447"/>
    </source>
</evidence>
<keyword evidence="3" id="KW-0858">Xylan degradation</keyword>
<dbReference type="SUPFAM" id="SSF50630">
    <property type="entry name" value="Acid proteases"/>
    <property type="match status" value="1"/>
</dbReference>
<keyword evidence="3" id="KW-0326">Glycosidase</keyword>
<keyword evidence="3" id="KW-0624">Polysaccharide degradation</keyword>
<comment type="caution">
    <text evidence="3">The sequence shown here is derived from an EMBL/GenBank/DDBJ whole genome shotgun (WGS) entry which is preliminary data.</text>
</comment>
<sequence>MHNDGFLLGCDQYNYGLFDRTAGLLGLGQAAESLVSQTTQKHGRFFFYCVPTPSGSNGFLSFVWVGGTRNVLKFTDLGQNADQNLNIPPSIFSIMHSHYSLAKDGLCSHPLCFPTTNVKLPESGAYRGAIWCQRLEDESTP</sequence>
<dbReference type="Gene3D" id="2.40.70.10">
    <property type="entry name" value="Acid Proteases"/>
    <property type="match status" value="1"/>
</dbReference>
<name>A0AAN8V582_9MAGN</name>
<keyword evidence="3" id="KW-0378">Hydrolase</keyword>
<proteinExistence type="inferred from homology"/>
<evidence type="ECO:0000259" key="2">
    <source>
        <dbReference type="Pfam" id="PF14543"/>
    </source>
</evidence>
<dbReference type="InterPro" id="IPR032861">
    <property type="entry name" value="TAXi_N"/>
</dbReference>
<organism evidence="3 4">
    <name type="scientific">Dillenia turbinata</name>
    <dbReference type="NCBI Taxonomy" id="194707"/>
    <lineage>
        <taxon>Eukaryota</taxon>
        <taxon>Viridiplantae</taxon>
        <taxon>Streptophyta</taxon>
        <taxon>Embryophyta</taxon>
        <taxon>Tracheophyta</taxon>
        <taxon>Spermatophyta</taxon>
        <taxon>Magnoliopsida</taxon>
        <taxon>eudicotyledons</taxon>
        <taxon>Gunneridae</taxon>
        <taxon>Pentapetalae</taxon>
        <taxon>Dilleniales</taxon>
        <taxon>Dilleniaceae</taxon>
        <taxon>Dillenia</taxon>
    </lineage>
</organism>
<dbReference type="AlphaFoldDB" id="A0AAN8V582"/>
<reference evidence="3 4" key="1">
    <citation type="submission" date="2023-12" db="EMBL/GenBank/DDBJ databases">
        <title>A high-quality genome assembly for Dillenia turbinata (Dilleniales).</title>
        <authorList>
            <person name="Chanderbali A."/>
        </authorList>
    </citation>
    <scope>NUCLEOTIDE SEQUENCE [LARGE SCALE GENOMIC DNA]</scope>
    <source>
        <strain evidence="3">LSX21</strain>
        <tissue evidence="3">Leaf</tissue>
    </source>
</reference>
<dbReference type="InterPro" id="IPR021109">
    <property type="entry name" value="Peptidase_aspartic_dom_sf"/>
</dbReference>
<evidence type="ECO:0000313" key="3">
    <source>
        <dbReference type="EMBL" id="KAK6927740.1"/>
    </source>
</evidence>
<dbReference type="GO" id="GO:0045493">
    <property type="term" value="P:xylan catabolic process"/>
    <property type="evidence" value="ECO:0007669"/>
    <property type="project" value="UniProtKB-KW"/>
</dbReference>
<gene>
    <name evidence="3" type="ORF">RJ641_006331</name>
</gene>
<keyword evidence="4" id="KW-1185">Reference proteome</keyword>
<keyword evidence="3" id="KW-0119">Carbohydrate metabolism</keyword>
<evidence type="ECO:0000313" key="4">
    <source>
        <dbReference type="Proteomes" id="UP001370490"/>
    </source>
</evidence>
<dbReference type="Proteomes" id="UP001370490">
    <property type="component" value="Unassembled WGS sequence"/>
</dbReference>
<dbReference type="EMBL" id="JBAMMX010000014">
    <property type="protein sequence ID" value="KAK6927740.1"/>
    <property type="molecule type" value="Genomic_DNA"/>
</dbReference>
<protein>
    <submittedName>
        <fullName evidence="3">Xylanase inhibitor, N-terminal</fullName>
    </submittedName>
</protein>
<dbReference type="GO" id="GO:0016798">
    <property type="term" value="F:hydrolase activity, acting on glycosyl bonds"/>
    <property type="evidence" value="ECO:0007669"/>
    <property type="project" value="UniProtKB-KW"/>
</dbReference>
<comment type="similarity">
    <text evidence="1">Belongs to the peptidase A1 family.</text>
</comment>